<keyword evidence="1" id="KW-0472">Membrane</keyword>
<reference evidence="2 3" key="1">
    <citation type="submission" date="2023-07" db="EMBL/GenBank/DDBJ databases">
        <title>Genomic Encyclopedia of Type Strains, Phase IV (KMG-IV): sequencing the most valuable type-strain genomes for metagenomic binning, comparative biology and taxonomic classification.</title>
        <authorList>
            <person name="Goeker M."/>
        </authorList>
    </citation>
    <scope>NUCLEOTIDE SEQUENCE [LARGE SCALE GENOMIC DNA]</scope>
    <source>
        <strain evidence="2 3">DSM 15049</strain>
    </source>
</reference>
<accession>A0ABU0MYG4</accession>
<evidence type="ECO:0000313" key="2">
    <source>
        <dbReference type="EMBL" id="MDQ0555962.1"/>
    </source>
</evidence>
<protein>
    <submittedName>
        <fullName evidence="2">Phosphotransacetylase</fullName>
    </submittedName>
</protein>
<evidence type="ECO:0000256" key="1">
    <source>
        <dbReference type="SAM" id="Phobius"/>
    </source>
</evidence>
<feature type="transmembrane region" description="Helical" evidence="1">
    <location>
        <begin position="7"/>
        <end position="25"/>
    </location>
</feature>
<name>A0ABU0MYG4_9FIRM</name>
<sequence length="92" mass="10906">MIEIERIVTNLGFPIAMCIAIIWYIKDFIDNTIEQIRLDTKEDKQILLDEIKHNRKVNEKLLMTNEVLAKEITVKIDKIGEKIDKFYLDIDK</sequence>
<gene>
    <name evidence="2" type="ORF">QOZ92_001075</name>
</gene>
<dbReference type="EMBL" id="JAUSWG010000003">
    <property type="protein sequence ID" value="MDQ0555962.1"/>
    <property type="molecule type" value="Genomic_DNA"/>
</dbReference>
<keyword evidence="1" id="KW-0812">Transmembrane</keyword>
<comment type="caution">
    <text evidence="2">The sequence shown here is derived from an EMBL/GenBank/DDBJ whole genome shotgun (WGS) entry which is preliminary data.</text>
</comment>
<evidence type="ECO:0000313" key="3">
    <source>
        <dbReference type="Proteomes" id="UP001232584"/>
    </source>
</evidence>
<keyword evidence="1" id="KW-1133">Transmembrane helix</keyword>
<dbReference type="Proteomes" id="UP001232584">
    <property type="component" value="Unassembled WGS sequence"/>
</dbReference>
<organism evidence="2 3">
    <name type="scientific">Paraclostridium ghonii</name>
    <dbReference type="NCBI Taxonomy" id="29358"/>
    <lineage>
        <taxon>Bacteria</taxon>
        <taxon>Bacillati</taxon>
        <taxon>Bacillota</taxon>
        <taxon>Clostridia</taxon>
        <taxon>Peptostreptococcales</taxon>
        <taxon>Peptostreptococcaceae</taxon>
        <taxon>Paraclostridium</taxon>
    </lineage>
</organism>
<dbReference type="RefSeq" id="WP_307504210.1">
    <property type="nucleotide sequence ID" value="NZ_BAAACE010000014.1"/>
</dbReference>
<keyword evidence="3" id="KW-1185">Reference proteome</keyword>
<proteinExistence type="predicted"/>